<accession>A0A916ZS89</accession>
<evidence type="ECO:0000313" key="3">
    <source>
        <dbReference type="Proteomes" id="UP000644699"/>
    </source>
</evidence>
<evidence type="ECO:0000313" key="2">
    <source>
        <dbReference type="EMBL" id="GGE11529.1"/>
    </source>
</evidence>
<sequence>MRNPEIAPDGTLYETTSFRTLGWIGAVCFTLGPPAFLYEWWLMFYTTAVEENPSIGPLMVIACLASFASLPLMIAGRRKRISPSPSVDPLPRMAALRRHRADPTLAPQPGHAPV</sequence>
<dbReference type="Proteomes" id="UP000644699">
    <property type="component" value="Unassembled WGS sequence"/>
</dbReference>
<feature type="transmembrane region" description="Helical" evidence="1">
    <location>
        <begin position="55"/>
        <end position="75"/>
    </location>
</feature>
<dbReference type="EMBL" id="BMIQ01000005">
    <property type="protein sequence ID" value="GGE11529.1"/>
    <property type="molecule type" value="Genomic_DNA"/>
</dbReference>
<protein>
    <submittedName>
        <fullName evidence="2">Uncharacterized protein</fullName>
    </submittedName>
</protein>
<name>A0A916ZS89_9HYPH</name>
<evidence type="ECO:0000256" key="1">
    <source>
        <dbReference type="SAM" id="Phobius"/>
    </source>
</evidence>
<comment type="caution">
    <text evidence="2">The sequence shown here is derived from an EMBL/GenBank/DDBJ whole genome shotgun (WGS) entry which is preliminary data.</text>
</comment>
<gene>
    <name evidence="2" type="ORF">GCM10011390_33320</name>
</gene>
<reference evidence="2" key="2">
    <citation type="submission" date="2020-09" db="EMBL/GenBank/DDBJ databases">
        <authorList>
            <person name="Sun Q."/>
            <person name="Zhou Y."/>
        </authorList>
    </citation>
    <scope>NUCLEOTIDE SEQUENCE</scope>
    <source>
        <strain evidence="2">CGMCC 1.15367</strain>
    </source>
</reference>
<organism evidence="2 3">
    <name type="scientific">Aureimonas endophytica</name>
    <dbReference type="NCBI Taxonomy" id="2027858"/>
    <lineage>
        <taxon>Bacteria</taxon>
        <taxon>Pseudomonadati</taxon>
        <taxon>Pseudomonadota</taxon>
        <taxon>Alphaproteobacteria</taxon>
        <taxon>Hyphomicrobiales</taxon>
        <taxon>Aurantimonadaceae</taxon>
        <taxon>Aureimonas</taxon>
    </lineage>
</organism>
<dbReference type="AlphaFoldDB" id="A0A916ZS89"/>
<keyword evidence="3" id="KW-1185">Reference proteome</keyword>
<feature type="transmembrane region" description="Helical" evidence="1">
    <location>
        <begin position="21"/>
        <end position="43"/>
    </location>
</feature>
<proteinExistence type="predicted"/>
<dbReference type="RefSeq" id="WP_188910470.1">
    <property type="nucleotide sequence ID" value="NZ_BMIQ01000005.1"/>
</dbReference>
<keyword evidence="1" id="KW-0472">Membrane</keyword>
<keyword evidence="1" id="KW-0812">Transmembrane</keyword>
<reference evidence="2" key="1">
    <citation type="journal article" date="2014" name="Int. J. Syst. Evol. Microbiol.">
        <title>Complete genome sequence of Corynebacterium casei LMG S-19264T (=DSM 44701T), isolated from a smear-ripened cheese.</title>
        <authorList>
            <consortium name="US DOE Joint Genome Institute (JGI-PGF)"/>
            <person name="Walter F."/>
            <person name="Albersmeier A."/>
            <person name="Kalinowski J."/>
            <person name="Ruckert C."/>
        </authorList>
    </citation>
    <scope>NUCLEOTIDE SEQUENCE</scope>
    <source>
        <strain evidence="2">CGMCC 1.15367</strain>
    </source>
</reference>
<keyword evidence="1" id="KW-1133">Transmembrane helix</keyword>